<organism evidence="2 3">
    <name type="scientific">Trichoderma lentiforme</name>
    <dbReference type="NCBI Taxonomy" id="1567552"/>
    <lineage>
        <taxon>Eukaryota</taxon>
        <taxon>Fungi</taxon>
        <taxon>Dikarya</taxon>
        <taxon>Ascomycota</taxon>
        <taxon>Pezizomycotina</taxon>
        <taxon>Sordariomycetes</taxon>
        <taxon>Hypocreomycetidae</taxon>
        <taxon>Hypocreales</taxon>
        <taxon>Hypocreaceae</taxon>
        <taxon>Trichoderma</taxon>
    </lineage>
</organism>
<comment type="caution">
    <text evidence="2">The sequence shown here is derived from an EMBL/GenBank/DDBJ whole genome shotgun (WGS) entry which is preliminary data.</text>
</comment>
<dbReference type="Proteomes" id="UP000801864">
    <property type="component" value="Unassembled WGS sequence"/>
</dbReference>
<evidence type="ECO:0000256" key="1">
    <source>
        <dbReference type="SAM" id="MobiDB-lite"/>
    </source>
</evidence>
<feature type="region of interest" description="Disordered" evidence="1">
    <location>
        <begin position="69"/>
        <end position="137"/>
    </location>
</feature>
<dbReference type="EMBL" id="QLNT01000010">
    <property type="protein sequence ID" value="KAF3071487.1"/>
    <property type="molecule type" value="Genomic_DNA"/>
</dbReference>
<keyword evidence="3" id="KW-1185">Reference proteome</keyword>
<dbReference type="AlphaFoldDB" id="A0A9P4XGC9"/>
<gene>
    <name evidence="2" type="ORF">CFAM422_006291</name>
</gene>
<evidence type="ECO:0000313" key="2">
    <source>
        <dbReference type="EMBL" id="KAF3071487.1"/>
    </source>
</evidence>
<accession>A0A9P4XGC9</accession>
<reference evidence="2 3" key="1">
    <citation type="submission" date="2018-06" db="EMBL/GenBank/DDBJ databases">
        <title>Genome analysis of cellulolytic fungus Trichoderma lentiforme CFAM-422.</title>
        <authorList>
            <person name="Steindorff A.S."/>
            <person name="Formighieri E.F."/>
            <person name="Midorikawa G.E.O."/>
            <person name="Tamietti M.S."/>
            <person name="Ramos E.Z."/>
            <person name="Silva A.S."/>
            <person name="Bon E.P.S."/>
            <person name="Mendes T.D."/>
            <person name="Damaso M.C.T."/>
            <person name="Favaro L.C.L."/>
        </authorList>
    </citation>
    <scope>NUCLEOTIDE SEQUENCE [LARGE SCALE GENOMIC DNA]</scope>
    <source>
        <strain evidence="2 3">CFAM-422</strain>
    </source>
</reference>
<sequence>MMMVTKIVKKWEGLTVNDDVVEEKIPPRSVQLGGFLQIRGRDGTLSRKQLKEAVTMSIAAPGELVMKNQQYQARQHKQDAEEEEKQELGDGGAAARAGSSFHPEAAERSNENGHHSPRTAYLCGRNNGARLGNSDRE</sequence>
<evidence type="ECO:0000313" key="3">
    <source>
        <dbReference type="Proteomes" id="UP000801864"/>
    </source>
</evidence>
<proteinExistence type="predicted"/>
<protein>
    <submittedName>
        <fullName evidence="2">Uncharacterized protein</fullName>
    </submittedName>
</protein>
<name>A0A9P4XGC9_9HYPO</name>
<feature type="compositionally biased region" description="Basic and acidic residues" evidence="1">
    <location>
        <begin position="104"/>
        <end position="114"/>
    </location>
</feature>